<evidence type="ECO:0000259" key="5">
    <source>
        <dbReference type="PROSITE" id="PS50977"/>
    </source>
</evidence>
<dbReference type="SUPFAM" id="SSF46689">
    <property type="entry name" value="Homeodomain-like"/>
    <property type="match status" value="1"/>
</dbReference>
<dbReference type="InterPro" id="IPR001647">
    <property type="entry name" value="HTH_TetR"/>
</dbReference>
<accession>A0ABP8JAF8</accession>
<feature type="DNA-binding region" description="H-T-H motif" evidence="4">
    <location>
        <begin position="40"/>
        <end position="59"/>
    </location>
</feature>
<dbReference type="PROSITE" id="PS50977">
    <property type="entry name" value="HTH_TETR_2"/>
    <property type="match status" value="1"/>
</dbReference>
<evidence type="ECO:0000256" key="3">
    <source>
        <dbReference type="ARBA" id="ARBA00023163"/>
    </source>
</evidence>
<proteinExistence type="predicted"/>
<dbReference type="Proteomes" id="UP001500635">
    <property type="component" value="Unassembled WGS sequence"/>
</dbReference>
<evidence type="ECO:0000256" key="1">
    <source>
        <dbReference type="ARBA" id="ARBA00023015"/>
    </source>
</evidence>
<dbReference type="Gene3D" id="1.10.357.10">
    <property type="entry name" value="Tetracycline Repressor, domain 2"/>
    <property type="match status" value="1"/>
</dbReference>
<evidence type="ECO:0000313" key="7">
    <source>
        <dbReference type="Proteomes" id="UP001500635"/>
    </source>
</evidence>
<protein>
    <recommendedName>
        <fullName evidence="5">HTH tetR-type domain-containing protein</fullName>
    </recommendedName>
</protein>
<keyword evidence="2 4" id="KW-0238">DNA-binding</keyword>
<dbReference type="PANTHER" id="PTHR30055:SF234">
    <property type="entry name" value="HTH-TYPE TRANSCRIPTIONAL REGULATOR BETI"/>
    <property type="match status" value="1"/>
</dbReference>
<dbReference type="InterPro" id="IPR009057">
    <property type="entry name" value="Homeodomain-like_sf"/>
</dbReference>
<sequence length="214" mass="23179">MTTTAGRRPRAEHLGPERRRPQVLDAALEIAASDGLGAVTVGTVADRMHVTRPVVYACFRDRIELITALLDRETEMLTSMALDALHSARADDMVAAFVAGYQALLTAVAQRPDAWRLVFSTGYDPEVAARVAAARAHVAGEASAWIGPTLTSRWHIAAAERKQPMLIELFVSSCEAAVRLLLASPEPDGAGRHDRVDELSRFFGNAMYHAFASA</sequence>
<reference evidence="7" key="1">
    <citation type="journal article" date="2019" name="Int. J. Syst. Evol. Microbiol.">
        <title>The Global Catalogue of Microorganisms (GCM) 10K type strain sequencing project: providing services to taxonomists for standard genome sequencing and annotation.</title>
        <authorList>
            <consortium name="The Broad Institute Genomics Platform"/>
            <consortium name="The Broad Institute Genome Sequencing Center for Infectious Disease"/>
            <person name="Wu L."/>
            <person name="Ma J."/>
        </authorList>
    </citation>
    <scope>NUCLEOTIDE SEQUENCE [LARGE SCALE GENOMIC DNA]</scope>
    <source>
        <strain evidence="7">JCM 17688</strain>
    </source>
</reference>
<feature type="domain" description="HTH tetR-type" evidence="5">
    <location>
        <begin position="17"/>
        <end position="77"/>
    </location>
</feature>
<keyword evidence="7" id="KW-1185">Reference proteome</keyword>
<dbReference type="PANTHER" id="PTHR30055">
    <property type="entry name" value="HTH-TYPE TRANSCRIPTIONAL REGULATOR RUTR"/>
    <property type="match status" value="1"/>
</dbReference>
<dbReference type="RefSeq" id="WP_344992446.1">
    <property type="nucleotide sequence ID" value="NZ_BAABFR010000013.1"/>
</dbReference>
<gene>
    <name evidence="6" type="ORF">GCM10023147_12440</name>
</gene>
<evidence type="ECO:0000256" key="2">
    <source>
        <dbReference type="ARBA" id="ARBA00023125"/>
    </source>
</evidence>
<evidence type="ECO:0000256" key="4">
    <source>
        <dbReference type="PROSITE-ProRule" id="PRU00335"/>
    </source>
</evidence>
<name>A0ABP8JAF8_9ACTN</name>
<organism evidence="6 7">
    <name type="scientific">Tsukamurella soli</name>
    <dbReference type="NCBI Taxonomy" id="644556"/>
    <lineage>
        <taxon>Bacteria</taxon>
        <taxon>Bacillati</taxon>
        <taxon>Actinomycetota</taxon>
        <taxon>Actinomycetes</taxon>
        <taxon>Mycobacteriales</taxon>
        <taxon>Tsukamurellaceae</taxon>
        <taxon>Tsukamurella</taxon>
    </lineage>
</organism>
<dbReference type="EMBL" id="BAABFR010000013">
    <property type="protein sequence ID" value="GAA4387701.1"/>
    <property type="molecule type" value="Genomic_DNA"/>
</dbReference>
<keyword evidence="1" id="KW-0805">Transcription regulation</keyword>
<dbReference type="InterPro" id="IPR050109">
    <property type="entry name" value="HTH-type_TetR-like_transc_reg"/>
</dbReference>
<keyword evidence="3" id="KW-0804">Transcription</keyword>
<comment type="caution">
    <text evidence="6">The sequence shown here is derived from an EMBL/GenBank/DDBJ whole genome shotgun (WGS) entry which is preliminary data.</text>
</comment>
<dbReference type="Pfam" id="PF00440">
    <property type="entry name" value="TetR_N"/>
    <property type="match status" value="1"/>
</dbReference>
<evidence type="ECO:0000313" key="6">
    <source>
        <dbReference type="EMBL" id="GAA4387701.1"/>
    </source>
</evidence>